<sequence>MYLRDSNRQYEQYYIEFIERIGLKFIIFEKFNKMNNNIEIYLCHHIKKSDFVIFYELLISYYLPVYKMTIEKFYTILYCLEYFRKCDKNNLVFLVKSNEMINFDIEKVSFHFIKQHYFSHALFQKILQEYLILLNNGKDLKFSFFIKEKESYISKIYNGILTDDRKHMLLINDEFDKIFRKKCIIEEFMCYENNNYERYTVPEIKKGDFNIAEFIIQNLKHKYQQCSIEEFIKENDKVQKENKNFFIICLENSDAALSRCQSHDSEDGEIGGDTSSDDSIIIT</sequence>
<comment type="caution">
    <text evidence="2">The sequence shown here is derived from an EMBL/GenBank/DDBJ whole genome shotgun (WGS) entry which is preliminary data.</text>
</comment>
<dbReference type="Proteomes" id="UP000293045">
    <property type="component" value="Unassembled WGS sequence"/>
</dbReference>
<name>A0A4Q9KRE5_9MICR</name>
<protein>
    <submittedName>
        <fullName evidence="2">Uncharacterized protein</fullName>
    </submittedName>
</protein>
<reference evidence="2 3" key="1">
    <citation type="submission" date="2017-12" db="EMBL/GenBank/DDBJ databases">
        <authorList>
            <person name="Pombert J.-F."/>
            <person name="Haag K.L."/>
            <person name="Ebert D."/>
        </authorList>
    </citation>
    <scope>NUCLEOTIDE SEQUENCE [LARGE SCALE GENOMIC DNA]</scope>
    <source>
        <strain evidence="2">IL-BN-2</strain>
    </source>
</reference>
<gene>
    <name evidence="2" type="ORF">CWI39_3086p0010</name>
</gene>
<dbReference type="VEuPathDB" id="MicrosporidiaDB:CWI39_3086p0010"/>
<evidence type="ECO:0000256" key="1">
    <source>
        <dbReference type="SAM" id="MobiDB-lite"/>
    </source>
</evidence>
<feature type="region of interest" description="Disordered" evidence="1">
    <location>
        <begin position="262"/>
        <end position="283"/>
    </location>
</feature>
<dbReference type="VEuPathDB" id="MicrosporidiaDB:CWI36_2307p0010"/>
<dbReference type="AlphaFoldDB" id="A0A4Q9KRE5"/>
<evidence type="ECO:0000313" key="3">
    <source>
        <dbReference type="Proteomes" id="UP000293045"/>
    </source>
</evidence>
<evidence type="ECO:0000313" key="2">
    <source>
        <dbReference type="EMBL" id="TBT97236.1"/>
    </source>
</evidence>
<dbReference type="EMBL" id="PIXR01003086">
    <property type="protein sequence ID" value="TBT97236.1"/>
    <property type="molecule type" value="Genomic_DNA"/>
</dbReference>
<feature type="non-terminal residue" evidence="2">
    <location>
        <position position="283"/>
    </location>
</feature>
<proteinExistence type="predicted"/>
<feature type="compositionally biased region" description="Polar residues" evidence="1">
    <location>
        <begin position="273"/>
        <end position="283"/>
    </location>
</feature>
<organism evidence="2 3">
    <name type="scientific">Hamiltosporidium magnivora</name>
    <dbReference type="NCBI Taxonomy" id="148818"/>
    <lineage>
        <taxon>Eukaryota</taxon>
        <taxon>Fungi</taxon>
        <taxon>Fungi incertae sedis</taxon>
        <taxon>Microsporidia</taxon>
        <taxon>Dubosqiidae</taxon>
        <taxon>Hamiltosporidium</taxon>
    </lineage>
</organism>
<accession>A0A4Q9KRE5</accession>